<feature type="transmembrane region" description="Helical" evidence="2">
    <location>
        <begin position="207"/>
        <end position="226"/>
    </location>
</feature>
<accession>A0A841CZY0</accession>
<feature type="region of interest" description="Disordered" evidence="1">
    <location>
        <begin position="48"/>
        <end position="84"/>
    </location>
</feature>
<keyword evidence="2" id="KW-1133">Transmembrane helix</keyword>
<protein>
    <recommendedName>
        <fullName evidence="5">DMSO/TMAO reductase YedYZ, heme-binding membrane subunit</fullName>
    </recommendedName>
</protein>
<keyword evidence="2" id="KW-0472">Membrane</keyword>
<evidence type="ECO:0000256" key="1">
    <source>
        <dbReference type="SAM" id="MobiDB-lite"/>
    </source>
</evidence>
<feature type="transmembrane region" description="Helical" evidence="2">
    <location>
        <begin position="169"/>
        <end position="187"/>
    </location>
</feature>
<proteinExistence type="predicted"/>
<feature type="transmembrane region" description="Helical" evidence="2">
    <location>
        <begin position="238"/>
        <end position="259"/>
    </location>
</feature>
<feature type="transmembrane region" description="Helical" evidence="2">
    <location>
        <begin position="129"/>
        <end position="148"/>
    </location>
</feature>
<feature type="compositionally biased region" description="Low complexity" evidence="1">
    <location>
        <begin position="298"/>
        <end position="321"/>
    </location>
</feature>
<feature type="compositionally biased region" description="Basic residues" evidence="1">
    <location>
        <begin position="71"/>
        <end position="81"/>
    </location>
</feature>
<dbReference type="AlphaFoldDB" id="A0A841CZY0"/>
<evidence type="ECO:0008006" key="5">
    <source>
        <dbReference type="Google" id="ProtNLM"/>
    </source>
</evidence>
<keyword evidence="2" id="KW-0812">Transmembrane</keyword>
<reference evidence="3 4" key="1">
    <citation type="submission" date="2020-08" db="EMBL/GenBank/DDBJ databases">
        <title>Genomic Encyclopedia of Type Strains, Phase III (KMG-III): the genomes of soil and plant-associated and newly described type strains.</title>
        <authorList>
            <person name="Whitman W."/>
        </authorList>
    </citation>
    <scope>NUCLEOTIDE SEQUENCE [LARGE SCALE GENOMIC DNA]</scope>
    <source>
        <strain evidence="3 4">CECT 3303</strain>
    </source>
</reference>
<sequence>MRDIEWDTVNDTNGSVYYLKRPAARLNDPVRDRAGSIADTDASIRIAAVPPDAPDAPGREGRGPEAAGPVRSRRGQARHCRREASGLDRRGNRIMLGAGVTAVTVGVLMAGRTEAGLRASAAAWELLSFYGGVLALVALTCTVALGLLSADRVVLSARGRIRAQLCHRAAALTGMTFLATHVLMKIAEGRIPTAAAVVPTSAPTTAIGLGVVASDAMVLIFATGIARAGFADSRRPWVWRLLHGSAYLAWPAAIMHGLGAGRQPAAWVSWSYVVCLVAVGAALLIRVISALRSGRAPAPAEAPAERSGAAEGPAGRPGTAERLAGPEEASPTSIVGRVPRRAREHRTGTATGSGTGTDGRVAARRIGGGG</sequence>
<evidence type="ECO:0000313" key="4">
    <source>
        <dbReference type="Proteomes" id="UP000562352"/>
    </source>
</evidence>
<evidence type="ECO:0000313" key="3">
    <source>
        <dbReference type="EMBL" id="MBB5961547.1"/>
    </source>
</evidence>
<comment type="caution">
    <text evidence="3">The sequence shown here is derived from an EMBL/GenBank/DDBJ whole genome shotgun (WGS) entry which is preliminary data.</text>
</comment>
<organism evidence="3 4">
    <name type="scientific">Planomonospora venezuelensis</name>
    <dbReference type="NCBI Taxonomy" id="1999"/>
    <lineage>
        <taxon>Bacteria</taxon>
        <taxon>Bacillati</taxon>
        <taxon>Actinomycetota</taxon>
        <taxon>Actinomycetes</taxon>
        <taxon>Streptosporangiales</taxon>
        <taxon>Streptosporangiaceae</taxon>
        <taxon>Planomonospora</taxon>
    </lineage>
</organism>
<feature type="transmembrane region" description="Helical" evidence="2">
    <location>
        <begin position="265"/>
        <end position="285"/>
    </location>
</feature>
<dbReference type="EMBL" id="JACHJJ010000002">
    <property type="protein sequence ID" value="MBB5961547.1"/>
    <property type="molecule type" value="Genomic_DNA"/>
</dbReference>
<feature type="transmembrane region" description="Helical" evidence="2">
    <location>
        <begin position="91"/>
        <end position="109"/>
    </location>
</feature>
<keyword evidence="4" id="KW-1185">Reference proteome</keyword>
<dbReference type="RefSeq" id="WP_184938510.1">
    <property type="nucleotide sequence ID" value="NZ_BAAAWZ010000001.1"/>
</dbReference>
<gene>
    <name evidence="3" type="ORF">FHS22_000804</name>
</gene>
<feature type="region of interest" description="Disordered" evidence="1">
    <location>
        <begin position="298"/>
        <end position="370"/>
    </location>
</feature>
<name>A0A841CZY0_PLAVE</name>
<dbReference type="Proteomes" id="UP000562352">
    <property type="component" value="Unassembled WGS sequence"/>
</dbReference>
<evidence type="ECO:0000256" key="2">
    <source>
        <dbReference type="SAM" id="Phobius"/>
    </source>
</evidence>